<sequence>MNKIEILVIGRHPEILQTVVRLVNNNPEWNATGCSIDEEALVAFANNTFRLVLLGGGIEKESEDKLCNAFRSLNPQITIIQHYGGGSGLLSAEIYEALKG</sequence>
<organism evidence="1 2">
    <name type="scientific">Mucilaginibacter frigoritolerans</name>
    <dbReference type="NCBI Taxonomy" id="652788"/>
    <lineage>
        <taxon>Bacteria</taxon>
        <taxon>Pseudomonadati</taxon>
        <taxon>Bacteroidota</taxon>
        <taxon>Sphingobacteriia</taxon>
        <taxon>Sphingobacteriales</taxon>
        <taxon>Sphingobacteriaceae</taxon>
        <taxon>Mucilaginibacter</taxon>
    </lineage>
</organism>
<evidence type="ECO:0000313" key="2">
    <source>
        <dbReference type="Proteomes" id="UP000317010"/>
    </source>
</evidence>
<gene>
    <name evidence="1" type="ORF">JN11_04638</name>
</gene>
<dbReference type="OrthoDB" id="677818at2"/>
<protein>
    <recommendedName>
        <fullName evidence="3">Response regulator receiver domain-containing protein</fullName>
    </recommendedName>
</protein>
<proteinExistence type="predicted"/>
<accession>A0A562TP00</accession>
<reference evidence="1 2" key="1">
    <citation type="submission" date="2019-07" db="EMBL/GenBank/DDBJ databases">
        <title>Genomic Encyclopedia of Archaeal and Bacterial Type Strains, Phase II (KMG-II): from individual species to whole genera.</title>
        <authorList>
            <person name="Goeker M."/>
        </authorList>
    </citation>
    <scope>NUCLEOTIDE SEQUENCE [LARGE SCALE GENOMIC DNA]</scope>
    <source>
        <strain evidence="1 2">ATCC BAA-1854</strain>
    </source>
</reference>
<evidence type="ECO:0000313" key="1">
    <source>
        <dbReference type="EMBL" id="TWI94856.1"/>
    </source>
</evidence>
<dbReference type="AlphaFoldDB" id="A0A562TP00"/>
<dbReference type="RefSeq" id="WP_144916433.1">
    <property type="nucleotide sequence ID" value="NZ_VLLI01000018.1"/>
</dbReference>
<keyword evidence="2" id="KW-1185">Reference proteome</keyword>
<evidence type="ECO:0008006" key="3">
    <source>
        <dbReference type="Google" id="ProtNLM"/>
    </source>
</evidence>
<dbReference type="Proteomes" id="UP000317010">
    <property type="component" value="Unassembled WGS sequence"/>
</dbReference>
<dbReference type="EMBL" id="VLLI01000018">
    <property type="protein sequence ID" value="TWI94856.1"/>
    <property type="molecule type" value="Genomic_DNA"/>
</dbReference>
<comment type="caution">
    <text evidence="1">The sequence shown here is derived from an EMBL/GenBank/DDBJ whole genome shotgun (WGS) entry which is preliminary data.</text>
</comment>
<name>A0A562TP00_9SPHI</name>